<accession>A0A165AQ71</accession>
<dbReference type="GeneID" id="63830740"/>
<dbReference type="AlphaFoldDB" id="A0A165AQ71"/>
<dbReference type="InParanoid" id="A0A165AQ71"/>
<dbReference type="EMBL" id="KV427885">
    <property type="protein sequence ID" value="KZS99439.1"/>
    <property type="molecule type" value="Genomic_DNA"/>
</dbReference>
<proteinExistence type="predicted"/>
<gene>
    <name evidence="1" type="ORF">LAESUDRAFT_765532</name>
</gene>
<sequence length="307" mass="35512">MLIGPVKADDQQDKIGRLIVEFLNYPQIHPLLPVEFRDMVMDRPSGIRSKQDKDGFQRICAGVLWANKSEWAKLFEDPAWCAGMDAVEHTRDSVDVAATRGVIDRLTLRSALIHRRRTITSAQTFVERVLSRIDIILWSVDYAKVDRFSCGQLFRKMSKYQYPQYFSGVSEKTAWEAVAPQYRQWSKSLHNEITGYNRMYEMFIMYGPIILMDPVWQESAMRSHSRSAVHDALMRLSYSLDGPSYKGEKYHFLSPKIPAIEQALLSMVELIAGPFIAEHIFNFLDEMQPHIKIRCWPGFDKQRPNSG</sequence>
<name>A0A165AQ71_9APHY</name>
<dbReference type="Proteomes" id="UP000076871">
    <property type="component" value="Unassembled WGS sequence"/>
</dbReference>
<evidence type="ECO:0000313" key="2">
    <source>
        <dbReference type="Proteomes" id="UP000076871"/>
    </source>
</evidence>
<protein>
    <submittedName>
        <fullName evidence="1">Uncharacterized protein</fullName>
    </submittedName>
</protein>
<reference evidence="1 2" key="1">
    <citation type="journal article" date="2016" name="Mol. Biol. Evol.">
        <title>Comparative Genomics of Early-Diverging Mushroom-Forming Fungi Provides Insights into the Origins of Lignocellulose Decay Capabilities.</title>
        <authorList>
            <person name="Nagy L.G."/>
            <person name="Riley R."/>
            <person name="Tritt A."/>
            <person name="Adam C."/>
            <person name="Daum C."/>
            <person name="Floudas D."/>
            <person name="Sun H."/>
            <person name="Yadav J.S."/>
            <person name="Pangilinan J."/>
            <person name="Larsson K.H."/>
            <person name="Matsuura K."/>
            <person name="Barry K."/>
            <person name="Labutti K."/>
            <person name="Kuo R."/>
            <person name="Ohm R.A."/>
            <person name="Bhattacharya S.S."/>
            <person name="Shirouzu T."/>
            <person name="Yoshinaga Y."/>
            <person name="Martin F.M."/>
            <person name="Grigoriev I.V."/>
            <person name="Hibbett D.S."/>
        </authorList>
    </citation>
    <scope>NUCLEOTIDE SEQUENCE [LARGE SCALE GENOMIC DNA]</scope>
    <source>
        <strain evidence="1 2">93-53</strain>
    </source>
</reference>
<evidence type="ECO:0000313" key="1">
    <source>
        <dbReference type="EMBL" id="KZS99439.1"/>
    </source>
</evidence>
<organism evidence="1 2">
    <name type="scientific">Laetiporus sulphureus 93-53</name>
    <dbReference type="NCBI Taxonomy" id="1314785"/>
    <lineage>
        <taxon>Eukaryota</taxon>
        <taxon>Fungi</taxon>
        <taxon>Dikarya</taxon>
        <taxon>Basidiomycota</taxon>
        <taxon>Agaricomycotina</taxon>
        <taxon>Agaricomycetes</taxon>
        <taxon>Polyporales</taxon>
        <taxon>Laetiporus</taxon>
    </lineage>
</organism>
<keyword evidence="2" id="KW-1185">Reference proteome</keyword>
<dbReference type="RefSeq" id="XP_040757180.1">
    <property type="nucleotide sequence ID" value="XM_040913712.1"/>
</dbReference>
<dbReference type="OrthoDB" id="3268555at2759"/>